<sequence>MSITKKMGMYIGLFLIVLSFLTYVSRDSNNYILISNNREDINIFNNNKERISMYKISNGEVERQKLSSYLNGFIAINLENTRYLVRVKEKESPNKTFYLEKNENPLDFFFKYFPKEDLTRNSIFLNSLTITFFLYNLKLLYVFKKEILKKKELIFAIILLAIKVLLTNSKIFSNIYLTRVNLLITVTLGLYLLLFVKNKIIQLREDLFAQIFFKILFGMYILGEVIMNSCILNPKILNYLASNYPIFLKISTFMYIWIDSIIIILVGLFLESIKRKKKRIIKEIEKKNLAMLGSFILLSLCVEIFVSDNEYFYYLNMFEFVFVFWYIFLTDINTMGRAKVLTIKVFQMFLHVYLFFVVTESVWIALGIVFSFSILNLYTYFITGTLRVNKPYIENLLNRMYLTKNYKEFKEQLSNELKKNLELIDVETKILISRDDYKKFLVDREYDEDEILLEKSDILNQKYDYALRLKYSKNPFVGLILIENRETKLVYEEKRYLEDISEQLSLVANRYRFERLQEELN</sequence>
<feature type="transmembrane region" description="Helical" evidence="1">
    <location>
        <begin position="289"/>
        <end position="306"/>
    </location>
</feature>
<dbReference type="EMBL" id="JAVIKH010000005">
    <property type="protein sequence ID" value="MDX8335874.1"/>
    <property type="molecule type" value="Genomic_DNA"/>
</dbReference>
<keyword evidence="1" id="KW-0812">Transmembrane</keyword>
<evidence type="ECO:0008006" key="4">
    <source>
        <dbReference type="Google" id="ProtNLM"/>
    </source>
</evidence>
<name>A0ABU4WB33_9FUSO</name>
<keyword evidence="1" id="KW-1133">Transmembrane helix</keyword>
<feature type="transmembrane region" description="Helical" evidence="1">
    <location>
        <begin position="246"/>
        <end position="269"/>
    </location>
</feature>
<keyword evidence="1" id="KW-0472">Membrane</keyword>
<feature type="transmembrane region" description="Helical" evidence="1">
    <location>
        <begin position="123"/>
        <end position="141"/>
    </location>
</feature>
<dbReference type="Proteomes" id="UP001279681">
    <property type="component" value="Unassembled WGS sequence"/>
</dbReference>
<proteinExistence type="predicted"/>
<feature type="transmembrane region" description="Helical" evidence="1">
    <location>
        <begin position="207"/>
        <end position="226"/>
    </location>
</feature>
<keyword evidence="3" id="KW-1185">Reference proteome</keyword>
<evidence type="ECO:0000256" key="1">
    <source>
        <dbReference type="SAM" id="Phobius"/>
    </source>
</evidence>
<accession>A0ABU4WB33</accession>
<evidence type="ECO:0000313" key="2">
    <source>
        <dbReference type="EMBL" id="MDX8335874.1"/>
    </source>
</evidence>
<organism evidence="2 3">
    <name type="scientific">Candidatus Cetobacterium colombiensis</name>
    <dbReference type="NCBI Taxonomy" id="3073100"/>
    <lineage>
        <taxon>Bacteria</taxon>
        <taxon>Fusobacteriati</taxon>
        <taxon>Fusobacteriota</taxon>
        <taxon>Fusobacteriia</taxon>
        <taxon>Fusobacteriales</taxon>
        <taxon>Fusobacteriaceae</taxon>
        <taxon>Cetobacterium</taxon>
    </lineage>
</organism>
<reference evidence="3" key="1">
    <citation type="submission" date="2023-07" db="EMBL/GenBank/DDBJ databases">
        <authorList>
            <person name="Colorado M.A."/>
            <person name="Villamil L.M."/>
            <person name="Melo J.F."/>
            <person name="Rodriguez J.A."/>
            <person name="Ruiz R.Y."/>
        </authorList>
    </citation>
    <scope>NUCLEOTIDE SEQUENCE [LARGE SCALE GENOMIC DNA]</scope>
    <source>
        <strain evidence="3">C33</strain>
    </source>
</reference>
<comment type="caution">
    <text evidence="2">The sequence shown here is derived from an EMBL/GenBank/DDBJ whole genome shotgun (WGS) entry which is preliminary data.</text>
</comment>
<protein>
    <recommendedName>
        <fullName evidence="4">7TM-DISM receptor extracellular domain-containing protein</fullName>
    </recommendedName>
</protein>
<feature type="transmembrane region" description="Helical" evidence="1">
    <location>
        <begin position="312"/>
        <end position="329"/>
    </location>
</feature>
<evidence type="ECO:0000313" key="3">
    <source>
        <dbReference type="Proteomes" id="UP001279681"/>
    </source>
</evidence>
<dbReference type="RefSeq" id="WP_320313279.1">
    <property type="nucleotide sequence ID" value="NZ_JAVIKH010000005.1"/>
</dbReference>
<feature type="transmembrane region" description="Helical" evidence="1">
    <location>
        <begin position="153"/>
        <end position="169"/>
    </location>
</feature>
<gene>
    <name evidence="2" type="ORF">RFV38_05090</name>
</gene>
<feature type="transmembrane region" description="Helical" evidence="1">
    <location>
        <begin position="175"/>
        <end position="195"/>
    </location>
</feature>